<organism evidence="2">
    <name type="scientific">marine metagenome</name>
    <dbReference type="NCBI Taxonomy" id="408172"/>
    <lineage>
        <taxon>unclassified sequences</taxon>
        <taxon>metagenomes</taxon>
        <taxon>ecological metagenomes</taxon>
    </lineage>
</organism>
<feature type="region of interest" description="Disordered" evidence="1">
    <location>
        <begin position="78"/>
        <end position="139"/>
    </location>
</feature>
<sequence>MTGMKRLAVVMVPLMLFALACGDAASTQTPLPQKVAATVPAIATETQQTSSPPYTGGPDIEATIVARVQATVRALLNATPIPSPTPTQAAPIPTPDPTSFTTQTGGSFNTAQPPTVTPQPQTPPTATPGPTESPGQSVGCNVAGEGLKISAWINGTLVASTLVKSGRYLLLVEQSTGDSFTGQTITFTVGNSLADQITTWLAGEGTELDLTAQGIGQSRLVPTDFDLVSSKGGPLAQLLWPHVIVGSVFVGNC</sequence>
<dbReference type="PROSITE" id="PS51257">
    <property type="entry name" value="PROKAR_LIPOPROTEIN"/>
    <property type="match status" value="1"/>
</dbReference>
<dbReference type="EMBL" id="UINC01001183">
    <property type="protein sequence ID" value="SUZ73546.1"/>
    <property type="molecule type" value="Genomic_DNA"/>
</dbReference>
<dbReference type="AlphaFoldDB" id="A0A381Q2G9"/>
<feature type="compositionally biased region" description="Polar residues" evidence="1">
    <location>
        <begin position="99"/>
        <end position="109"/>
    </location>
</feature>
<reference evidence="2" key="1">
    <citation type="submission" date="2018-05" db="EMBL/GenBank/DDBJ databases">
        <authorList>
            <person name="Lanie J.A."/>
            <person name="Ng W.-L."/>
            <person name="Kazmierczak K.M."/>
            <person name="Andrzejewski T.M."/>
            <person name="Davidsen T.M."/>
            <person name="Wayne K.J."/>
            <person name="Tettelin H."/>
            <person name="Glass J.I."/>
            <person name="Rusch D."/>
            <person name="Podicherti R."/>
            <person name="Tsui H.-C.T."/>
            <person name="Winkler M.E."/>
        </authorList>
    </citation>
    <scope>NUCLEOTIDE SEQUENCE</scope>
</reference>
<name>A0A381Q2G9_9ZZZZ</name>
<accession>A0A381Q2G9</accession>
<feature type="compositionally biased region" description="Pro residues" evidence="1">
    <location>
        <begin position="115"/>
        <end position="127"/>
    </location>
</feature>
<gene>
    <name evidence="2" type="ORF">METZ01_LOCUS26400</name>
</gene>
<protein>
    <submittedName>
        <fullName evidence="2">Uncharacterized protein</fullName>
    </submittedName>
</protein>
<evidence type="ECO:0000313" key="2">
    <source>
        <dbReference type="EMBL" id="SUZ73546.1"/>
    </source>
</evidence>
<evidence type="ECO:0000256" key="1">
    <source>
        <dbReference type="SAM" id="MobiDB-lite"/>
    </source>
</evidence>
<proteinExistence type="predicted"/>